<evidence type="ECO:0000256" key="2">
    <source>
        <dbReference type="ARBA" id="ARBA00022692"/>
    </source>
</evidence>
<feature type="transmembrane region" description="Helical" evidence="6">
    <location>
        <begin position="557"/>
        <end position="582"/>
    </location>
</feature>
<feature type="domain" description="Major facilitator superfamily (MFS) profile" evidence="7">
    <location>
        <begin position="74"/>
        <end position="587"/>
    </location>
</feature>
<proteinExistence type="predicted"/>
<keyword evidence="9" id="KW-1185">Reference proteome</keyword>
<dbReference type="InterPro" id="IPR036259">
    <property type="entry name" value="MFS_trans_sf"/>
</dbReference>
<dbReference type="Gene3D" id="1.20.1720.10">
    <property type="entry name" value="Multidrug resistance protein D"/>
    <property type="match status" value="1"/>
</dbReference>
<feature type="region of interest" description="Disordered" evidence="5">
    <location>
        <begin position="17"/>
        <end position="58"/>
    </location>
</feature>
<keyword evidence="2 6" id="KW-0812">Transmembrane</keyword>
<dbReference type="AlphaFoldDB" id="A0A0U1M8U3"/>
<dbReference type="PANTHER" id="PTHR23501:SF43">
    <property type="entry name" value="MULTIDRUG TRANSPORTER, PUTATIVE (AFU_ORTHOLOGUE AFUA_6G03040)-RELATED"/>
    <property type="match status" value="1"/>
</dbReference>
<dbReference type="Gene3D" id="1.20.1250.20">
    <property type="entry name" value="MFS general substrate transporter like domains"/>
    <property type="match status" value="1"/>
</dbReference>
<evidence type="ECO:0000256" key="6">
    <source>
        <dbReference type="SAM" id="Phobius"/>
    </source>
</evidence>
<evidence type="ECO:0000313" key="9">
    <source>
        <dbReference type="Proteomes" id="UP000054383"/>
    </source>
</evidence>
<feature type="transmembrane region" description="Helical" evidence="6">
    <location>
        <begin position="395"/>
        <end position="416"/>
    </location>
</feature>
<keyword evidence="3 6" id="KW-1133">Transmembrane helix</keyword>
<reference evidence="8 9" key="1">
    <citation type="submission" date="2015-04" db="EMBL/GenBank/DDBJ databases">
        <authorList>
            <person name="Syromyatnikov M.Y."/>
            <person name="Popov V.N."/>
        </authorList>
    </citation>
    <scope>NUCLEOTIDE SEQUENCE [LARGE SCALE GENOMIC DNA]</scope>
    <source>
        <strain evidence="8">WF-38-12</strain>
    </source>
</reference>
<comment type="subcellular location">
    <subcellularLocation>
        <location evidence="1">Membrane</location>
        <topology evidence="1">Multi-pass membrane protein</topology>
    </subcellularLocation>
</comment>
<dbReference type="InterPro" id="IPR011701">
    <property type="entry name" value="MFS"/>
</dbReference>
<accession>A0A0U1M8U3</accession>
<sequence length="589" mass="62605">MPNGGAAMDLGDEISRTSSPAKLVPSTNGSSATLIQPLSVKDKPSSTSAISGDEEAPSPKPEITYLHGTRFYLLTLAVWICIFFANIESSIVSTSLVTITNGFGSFSQADWIVSAYQITYTCFLVIWAKIGDIFGRKRALLSALVLFAVFSGGCGAAQTMNQLIILRSFQGLGASGAFSVSSVMLYEMVPKEKLPIYGALAFTIVALATVVGPLMGGAIDNNTTWKWIFLVNVPSLVIAMILAYVAMPTKFPYHGKPASLESKPKTPLSPSPFFSLAKKIDVTGAVLLLAGAFLLLTALLEASVNFRWSSATIITLLVISAVAWVAFFAWEWYLSESSLTQEPIFSWRFVRNPTWMGMLVSAFCLGVPMATLSIILPQRFQAVNGDSPLEAGIHFLPLMIALPVGSFIGNIIFAVLPKIPPSVFLLAGSAVELIGAGLLITLPSSASGSLPASLYGFQILTGFGAGVVFSILMMVTPRCVEARDLATASSCIVMFRMIGGAIGVAVSGSVVNGRITSSSISSALSRDQVHRLLEDISEISTLPPAQQMLVRDTLAQAFHTCLVFVAVLAGVQLVSMCSIWNLPASAKKQ</sequence>
<dbReference type="SUPFAM" id="SSF103473">
    <property type="entry name" value="MFS general substrate transporter"/>
    <property type="match status" value="2"/>
</dbReference>
<evidence type="ECO:0000256" key="3">
    <source>
        <dbReference type="ARBA" id="ARBA00022989"/>
    </source>
</evidence>
<organism evidence="8 9">
    <name type="scientific">Talaromyces islandicus</name>
    <name type="common">Penicillium islandicum</name>
    <dbReference type="NCBI Taxonomy" id="28573"/>
    <lineage>
        <taxon>Eukaryota</taxon>
        <taxon>Fungi</taxon>
        <taxon>Dikarya</taxon>
        <taxon>Ascomycota</taxon>
        <taxon>Pezizomycotina</taxon>
        <taxon>Eurotiomycetes</taxon>
        <taxon>Eurotiomycetidae</taxon>
        <taxon>Eurotiales</taxon>
        <taxon>Trichocomaceae</taxon>
        <taxon>Talaromyces</taxon>
        <taxon>Talaromyces sect. Islandici</taxon>
    </lineage>
</organism>
<feature type="compositionally biased region" description="Polar residues" evidence="5">
    <location>
        <begin position="17"/>
        <end position="36"/>
    </location>
</feature>
<dbReference type="PROSITE" id="PS50850">
    <property type="entry name" value="MFS"/>
    <property type="match status" value="1"/>
</dbReference>
<keyword evidence="4 6" id="KW-0472">Membrane</keyword>
<feature type="transmembrane region" description="Helical" evidence="6">
    <location>
        <begin position="71"/>
        <end position="91"/>
    </location>
</feature>
<protein>
    <submittedName>
        <fullName evidence="8">Multidrug resistance protein 3</fullName>
    </submittedName>
</protein>
<feature type="transmembrane region" description="Helical" evidence="6">
    <location>
        <begin position="111"/>
        <end position="128"/>
    </location>
</feature>
<name>A0A0U1M8U3_TALIS</name>
<dbReference type="EMBL" id="CVMT01000011">
    <property type="protein sequence ID" value="CRG91968.1"/>
    <property type="molecule type" value="Genomic_DNA"/>
</dbReference>
<evidence type="ECO:0000313" key="8">
    <source>
        <dbReference type="EMBL" id="CRG91968.1"/>
    </source>
</evidence>
<feature type="transmembrane region" description="Helical" evidence="6">
    <location>
        <begin position="282"/>
        <end position="300"/>
    </location>
</feature>
<evidence type="ECO:0000256" key="4">
    <source>
        <dbReference type="ARBA" id="ARBA00023136"/>
    </source>
</evidence>
<feature type="transmembrane region" description="Helical" evidence="6">
    <location>
        <begin position="198"/>
        <end position="219"/>
    </location>
</feature>
<dbReference type="OrthoDB" id="440553at2759"/>
<dbReference type="PANTHER" id="PTHR23501">
    <property type="entry name" value="MAJOR FACILITATOR SUPERFAMILY"/>
    <property type="match status" value="1"/>
</dbReference>
<feature type="transmembrane region" description="Helical" evidence="6">
    <location>
        <begin position="140"/>
        <end position="158"/>
    </location>
</feature>
<evidence type="ECO:0000259" key="7">
    <source>
        <dbReference type="PROSITE" id="PS50850"/>
    </source>
</evidence>
<dbReference type="Pfam" id="PF07690">
    <property type="entry name" value="MFS_1"/>
    <property type="match status" value="1"/>
</dbReference>
<dbReference type="Proteomes" id="UP000054383">
    <property type="component" value="Unassembled WGS sequence"/>
</dbReference>
<feature type="transmembrane region" description="Helical" evidence="6">
    <location>
        <begin position="485"/>
        <end position="506"/>
    </location>
</feature>
<feature type="transmembrane region" description="Helical" evidence="6">
    <location>
        <begin position="312"/>
        <end position="334"/>
    </location>
</feature>
<feature type="transmembrane region" description="Helical" evidence="6">
    <location>
        <begin position="454"/>
        <end position="473"/>
    </location>
</feature>
<feature type="transmembrane region" description="Helical" evidence="6">
    <location>
        <begin position="423"/>
        <end position="442"/>
    </location>
</feature>
<dbReference type="GO" id="GO:0022857">
    <property type="term" value="F:transmembrane transporter activity"/>
    <property type="evidence" value="ECO:0007669"/>
    <property type="project" value="InterPro"/>
</dbReference>
<gene>
    <name evidence="8" type="ORF">PISL3812_09022</name>
</gene>
<feature type="transmembrane region" description="Helical" evidence="6">
    <location>
        <begin position="355"/>
        <end position="375"/>
    </location>
</feature>
<dbReference type="GO" id="GO:0005886">
    <property type="term" value="C:plasma membrane"/>
    <property type="evidence" value="ECO:0007669"/>
    <property type="project" value="TreeGrafter"/>
</dbReference>
<dbReference type="InterPro" id="IPR020846">
    <property type="entry name" value="MFS_dom"/>
</dbReference>
<dbReference type="OMA" id="FFAWEWY"/>
<feature type="transmembrane region" description="Helical" evidence="6">
    <location>
        <begin position="225"/>
        <end position="246"/>
    </location>
</feature>
<evidence type="ECO:0000256" key="1">
    <source>
        <dbReference type="ARBA" id="ARBA00004141"/>
    </source>
</evidence>
<evidence type="ECO:0000256" key="5">
    <source>
        <dbReference type="SAM" id="MobiDB-lite"/>
    </source>
</evidence>